<feature type="compositionally biased region" description="Polar residues" evidence="1">
    <location>
        <begin position="413"/>
        <end position="426"/>
    </location>
</feature>
<feature type="compositionally biased region" description="Low complexity" evidence="1">
    <location>
        <begin position="793"/>
        <end position="804"/>
    </location>
</feature>
<feature type="compositionally biased region" description="Low complexity" evidence="1">
    <location>
        <begin position="394"/>
        <end position="412"/>
    </location>
</feature>
<feature type="compositionally biased region" description="Polar residues" evidence="1">
    <location>
        <begin position="1277"/>
        <end position="1287"/>
    </location>
</feature>
<dbReference type="GeneID" id="25902343"/>
<feature type="compositionally biased region" description="Low complexity" evidence="1">
    <location>
        <begin position="1241"/>
        <end position="1276"/>
    </location>
</feature>
<organism evidence="2 3">
    <name type="scientific">Sphaeroforma arctica JP610</name>
    <dbReference type="NCBI Taxonomy" id="667725"/>
    <lineage>
        <taxon>Eukaryota</taxon>
        <taxon>Ichthyosporea</taxon>
        <taxon>Ichthyophonida</taxon>
        <taxon>Sphaeroforma</taxon>
    </lineage>
</organism>
<feature type="compositionally biased region" description="Low complexity" evidence="1">
    <location>
        <begin position="1584"/>
        <end position="1603"/>
    </location>
</feature>
<feature type="compositionally biased region" description="Pro residues" evidence="1">
    <location>
        <begin position="972"/>
        <end position="988"/>
    </location>
</feature>
<feature type="region of interest" description="Disordered" evidence="1">
    <location>
        <begin position="1489"/>
        <end position="1523"/>
    </location>
</feature>
<feature type="compositionally biased region" description="Polar residues" evidence="1">
    <location>
        <begin position="1013"/>
        <end position="1033"/>
    </location>
</feature>
<keyword evidence="3" id="KW-1185">Reference proteome</keyword>
<feature type="region of interest" description="Disordered" evidence="1">
    <location>
        <begin position="580"/>
        <end position="712"/>
    </location>
</feature>
<reference evidence="2 3" key="1">
    <citation type="submission" date="2011-02" db="EMBL/GenBank/DDBJ databases">
        <title>The Genome Sequence of Sphaeroforma arctica JP610.</title>
        <authorList>
            <consortium name="The Broad Institute Genome Sequencing Platform"/>
            <person name="Russ C."/>
            <person name="Cuomo C."/>
            <person name="Young S.K."/>
            <person name="Zeng Q."/>
            <person name="Gargeya S."/>
            <person name="Alvarado L."/>
            <person name="Berlin A."/>
            <person name="Chapman S.B."/>
            <person name="Chen Z."/>
            <person name="Freedman E."/>
            <person name="Gellesch M."/>
            <person name="Goldberg J."/>
            <person name="Griggs A."/>
            <person name="Gujja S."/>
            <person name="Heilman E."/>
            <person name="Heiman D."/>
            <person name="Howarth C."/>
            <person name="Mehta T."/>
            <person name="Neiman D."/>
            <person name="Pearson M."/>
            <person name="Roberts A."/>
            <person name="Saif S."/>
            <person name="Shea T."/>
            <person name="Shenoy N."/>
            <person name="Sisk P."/>
            <person name="Stolte C."/>
            <person name="Sykes S."/>
            <person name="White J."/>
            <person name="Yandava C."/>
            <person name="Burger G."/>
            <person name="Gray M.W."/>
            <person name="Holland P.W.H."/>
            <person name="King N."/>
            <person name="Lang F.B.F."/>
            <person name="Roger A.J."/>
            <person name="Ruiz-Trillo I."/>
            <person name="Haas B."/>
            <person name="Nusbaum C."/>
            <person name="Birren B."/>
        </authorList>
    </citation>
    <scope>NUCLEOTIDE SEQUENCE [LARGE SCALE GENOMIC DNA]</scope>
    <source>
        <strain evidence="2 3">JP610</strain>
    </source>
</reference>
<feature type="compositionally biased region" description="Polar residues" evidence="1">
    <location>
        <begin position="1556"/>
        <end position="1575"/>
    </location>
</feature>
<accession>A0A0L0GAQ2</accession>
<feature type="compositionally biased region" description="Low complexity" evidence="1">
    <location>
        <begin position="273"/>
        <end position="284"/>
    </location>
</feature>
<feature type="compositionally biased region" description="Low complexity" evidence="1">
    <location>
        <begin position="1503"/>
        <end position="1520"/>
    </location>
</feature>
<feature type="compositionally biased region" description="Low complexity" evidence="1">
    <location>
        <begin position="367"/>
        <end position="385"/>
    </location>
</feature>
<feature type="compositionally biased region" description="Polar residues" evidence="1">
    <location>
        <begin position="689"/>
        <end position="705"/>
    </location>
</feature>
<feature type="compositionally biased region" description="Polar residues" evidence="1">
    <location>
        <begin position="346"/>
        <end position="359"/>
    </location>
</feature>
<name>A0A0L0GAQ2_9EUKA</name>
<feature type="compositionally biased region" description="Polar residues" evidence="1">
    <location>
        <begin position="527"/>
        <end position="536"/>
    </location>
</feature>
<feature type="region of interest" description="Disordered" evidence="1">
    <location>
        <begin position="244"/>
        <end position="284"/>
    </location>
</feature>
<feature type="compositionally biased region" description="Basic residues" evidence="1">
    <location>
        <begin position="1304"/>
        <end position="1315"/>
    </location>
</feature>
<feature type="compositionally biased region" description="Low complexity" evidence="1">
    <location>
        <begin position="1092"/>
        <end position="1109"/>
    </location>
</feature>
<feature type="region of interest" description="Disordered" evidence="1">
    <location>
        <begin position="1680"/>
        <end position="1724"/>
    </location>
</feature>
<dbReference type="Proteomes" id="UP000054560">
    <property type="component" value="Unassembled WGS sequence"/>
</dbReference>
<feature type="region of interest" description="Disordered" evidence="1">
    <location>
        <begin position="1404"/>
        <end position="1440"/>
    </location>
</feature>
<proteinExistence type="predicted"/>
<dbReference type="RefSeq" id="XP_014159896.1">
    <property type="nucleotide sequence ID" value="XM_014304421.1"/>
</dbReference>
<feature type="compositionally biased region" description="Polar residues" evidence="1">
    <location>
        <begin position="1404"/>
        <end position="1417"/>
    </location>
</feature>
<feature type="region of interest" description="Disordered" evidence="1">
    <location>
        <begin position="1536"/>
        <end position="1633"/>
    </location>
</feature>
<sequence length="1724" mass="180048">MDSVEEILGKAGIKTGSISGTGTTHSATIIPNVPRTLSHDVSLPLSTSKSAPDYSSFKRTLSHQPASATKSTSALGSMSYAFQGVYSGGSGVNTGVNTSVYPQPNPLTHNAYGQTQSMRSSFTSQALPVTSTGQVLNTTNTSSVSNTLGMSLSEGLNYNSNMPNPSTLQSQYSSAYTNSLLGPSALNYRIQAGSTGALMRSLSSQLGTAAYTNSLQNNATGTLRRSISNTQPNTQMKETVNTGVAVDGNGDKAESKGVAGSTGPDVKNIPVGSNNSNNNNSSNTLTNVETLLNAFRADPTQKASDQSSANRLKTNDSGASTKSSEQLGASLTPNAFQGMHINTETTKSSVSNAPPTTHLPSPLPYVNSSNTQSQLTTQTSSDTTNPYIQPQPPNSFANPNPSPNSATNPLSAQATHNSVSHAQSVHTPCSHLQVNNNIVNIYADTSTHNTPEMYQGTAPAGVANADFDPKTMLLKENAALLAEIEKLKKVEHLGLSEKRMMSAFEIRVGQNLLSLGCADEISIGNAGDQNQENPDSNGAGAKGKSTASSDGEEAENRTEGILLKDTDLTKVMGLVKDRGTSLESPVVVKKKAPSHKPAAQKKSTAKATKADATKATKSDATKTTKADTKKATKADATKATKADTTKATKADSTKATKADTTKASKADSTKASKADTTKATKEKQPNPPATKSNSKKGGNGTNTTAPEGMILGPVENHFGLNLVEITEENFPNGTPMVSIMSPTKGQGMSGNANLGQKQSKLPNQGAIIIGPIVTHPPIKPRKKYTKKKKAETKNSSTANSNTNTVPPKVDGKESAGGGGKAKTGPVAGLKEAEKKTGGVAGIGPPPRGVAITKSTGPNYGPGGAGTSGPANLDTVNKSAIQQGAFKNTPTGAAHAKAQGEHAAGTDVNANVNPQLSSLPNTHPNPNGYGKGYTRPHAESQAHALAQARGQGSPYHTQQQQQQQQQQKQQPQQPNPNSTPNPTPNPNSNPTPMQQQTPGYATSQQPPPHVAFASRTNSTADIYGQQSQAHAYTPQQQMQQQQQQQQQSMAHARGRTVYEGAGRGMPAGMGGPIGRYGTSHAPGTVYRTSPYAQGQGSQQSMTSSVGQSMGRPQPGDTHQAKRNGYGYPPNNLGANATSNPNSNPSSNPNSTSNPKTSPYSQNNSNPNSRPSPNAHPSYGQGELGSGVHEGSVSGGGIYGVNTMGAGAPYSAAYAHRPSAIGSNHEARTSSFMGGNPNLGRTNSSMGNNSNLGSAPNLGGNPILGNNTDLDQNLNTNNPGTQIQGTKRSGASADGLLGPGIATTKAAKKPRKKTKKQLKADAELLEKEKETGGAKGPVQTQAYNHGQLGAAYIGGNGGGLFMNTNTGMGLEMASYSKPQPQPHGLAGDAKNRPSQAQVIAQAEHWAQQSSQNMQKTSGWPGSDYSRFDNNNNNTRNKSYEDANAGLGGLETILDSGGSRAQAQARLQPDAYKSGSNHSQDSYMLQLQLAQRLSQGKGNEAMGSKSVSHQQQQHQQQRRLVQQGMDSGAQAFSFRNANAQGAGTKQSPGRVGGNGPQPARTSAAGQPSTREYAQSQRPGEQGEVFRAHSLAHAQAHAQQKQLQNQHTLDRSPADQTQARASPNHPMTTTKPTMQPQGYQGMYMPGYGMPYAGMSRGSVLDAGQGQGMHVYDYNTVHLPQQQLLQQQPQQSGGSAYMHGGASSLTSGNHYGNGGGEQSHKAQQRDTLR</sequence>
<feature type="compositionally biased region" description="Low complexity" evidence="1">
    <location>
        <begin position="1034"/>
        <end position="1046"/>
    </location>
</feature>
<feature type="compositionally biased region" description="Polar residues" evidence="1">
    <location>
        <begin position="873"/>
        <end position="890"/>
    </location>
</feature>
<feature type="compositionally biased region" description="Polar residues" evidence="1">
    <location>
        <begin position="57"/>
        <end position="69"/>
    </location>
</feature>
<feature type="compositionally biased region" description="Basic and acidic residues" evidence="1">
    <location>
        <begin position="1713"/>
        <end position="1724"/>
    </location>
</feature>
<feature type="compositionally biased region" description="Gly residues" evidence="1">
    <location>
        <begin position="1060"/>
        <end position="1073"/>
    </location>
</feature>
<feature type="compositionally biased region" description="Basic residues" evidence="1">
    <location>
        <begin position="778"/>
        <end position="790"/>
    </location>
</feature>
<evidence type="ECO:0000313" key="2">
    <source>
        <dbReference type="EMBL" id="KNC85994.1"/>
    </source>
</evidence>
<feature type="compositionally biased region" description="Polar residues" evidence="1">
    <location>
        <begin position="301"/>
        <end position="328"/>
    </location>
</feature>
<feature type="compositionally biased region" description="Basic and acidic residues" evidence="1">
    <location>
        <begin position="608"/>
        <end position="684"/>
    </location>
</feature>
<feature type="compositionally biased region" description="Low complexity" evidence="1">
    <location>
        <begin position="891"/>
        <end position="904"/>
    </location>
</feature>
<feature type="region of interest" description="Disordered" evidence="1">
    <location>
        <begin position="298"/>
        <end position="328"/>
    </location>
</feature>
<feature type="region of interest" description="Disordered" evidence="1">
    <location>
        <begin position="346"/>
        <end position="426"/>
    </location>
</feature>
<evidence type="ECO:0000256" key="1">
    <source>
        <dbReference type="SAM" id="MobiDB-lite"/>
    </source>
</evidence>
<evidence type="ECO:0000313" key="3">
    <source>
        <dbReference type="Proteomes" id="UP000054560"/>
    </source>
</evidence>
<feature type="compositionally biased region" description="Low complexity" evidence="1">
    <location>
        <begin position="1622"/>
        <end position="1633"/>
    </location>
</feature>
<gene>
    <name evidence="2" type="ORF">SARC_01839</name>
</gene>
<feature type="region of interest" description="Disordered" evidence="1">
    <location>
        <begin position="1223"/>
        <end position="1317"/>
    </location>
</feature>
<feature type="compositionally biased region" description="Low complexity" evidence="1">
    <location>
        <begin position="956"/>
        <end position="971"/>
    </location>
</feature>
<feature type="region of interest" description="Disordered" evidence="1">
    <location>
        <begin position="525"/>
        <end position="561"/>
    </location>
</feature>
<protein>
    <submittedName>
        <fullName evidence="2">Uncharacterized protein</fullName>
    </submittedName>
</protein>
<feature type="compositionally biased region" description="Polar residues" evidence="1">
    <location>
        <begin position="907"/>
        <end position="924"/>
    </location>
</feature>
<feature type="region of interest" description="Disordered" evidence="1">
    <location>
        <begin position="774"/>
        <end position="1187"/>
    </location>
</feature>
<feature type="compositionally biased region" description="Low complexity" evidence="1">
    <location>
        <begin position="1134"/>
        <end position="1176"/>
    </location>
</feature>
<feature type="region of interest" description="Disordered" evidence="1">
    <location>
        <begin position="48"/>
        <end position="69"/>
    </location>
</feature>
<dbReference type="EMBL" id="KQ241673">
    <property type="protein sequence ID" value="KNC85994.1"/>
    <property type="molecule type" value="Genomic_DNA"/>
</dbReference>